<dbReference type="AlphaFoldDB" id="A0A2R6NGL1"/>
<dbReference type="InterPro" id="IPR003593">
    <property type="entry name" value="AAA+_ATPase"/>
</dbReference>
<dbReference type="PANTHER" id="PTHR24223:SF356">
    <property type="entry name" value="ATP-BINDING CASSETTE TRANSPORTER ABC4"/>
    <property type="match status" value="1"/>
</dbReference>
<feature type="transmembrane region" description="Helical" evidence="9">
    <location>
        <begin position="58"/>
        <end position="75"/>
    </location>
</feature>
<evidence type="ECO:0000256" key="4">
    <source>
        <dbReference type="ARBA" id="ARBA00022741"/>
    </source>
</evidence>
<dbReference type="SMART" id="SM00382">
    <property type="entry name" value="AAA"/>
    <property type="match status" value="1"/>
</dbReference>
<reference evidence="12 13" key="1">
    <citation type="submission" date="2018-02" db="EMBL/GenBank/DDBJ databases">
        <title>Genome sequence of the basidiomycete white-rot fungus Phlebia centrifuga.</title>
        <authorList>
            <person name="Granchi Z."/>
            <person name="Peng M."/>
            <person name="de Vries R.P."/>
            <person name="Hilden K."/>
            <person name="Makela M.R."/>
            <person name="Grigoriev I."/>
            <person name="Riley R."/>
        </authorList>
    </citation>
    <scope>NUCLEOTIDE SEQUENCE [LARGE SCALE GENOMIC DNA]</scope>
    <source>
        <strain evidence="12 13">FBCC195</strain>
    </source>
</reference>
<feature type="transmembrane region" description="Helical" evidence="9">
    <location>
        <begin position="168"/>
        <end position="191"/>
    </location>
</feature>
<proteinExistence type="predicted"/>
<accession>A0A2R6NGL1</accession>
<keyword evidence="13" id="KW-1185">Reference proteome</keyword>
<dbReference type="PROSITE" id="PS50929">
    <property type="entry name" value="ABC_TM1F"/>
    <property type="match status" value="2"/>
</dbReference>
<protein>
    <recommendedName>
        <fullName evidence="14">ABC transporter</fullName>
    </recommendedName>
</protein>
<dbReference type="OrthoDB" id="6500128at2759"/>
<dbReference type="GO" id="GO:0005524">
    <property type="term" value="F:ATP binding"/>
    <property type="evidence" value="ECO:0007669"/>
    <property type="project" value="UniProtKB-KW"/>
</dbReference>
<feature type="compositionally biased region" description="Low complexity" evidence="8">
    <location>
        <begin position="257"/>
        <end position="271"/>
    </location>
</feature>
<organism evidence="12 13">
    <name type="scientific">Hermanssonia centrifuga</name>
    <dbReference type="NCBI Taxonomy" id="98765"/>
    <lineage>
        <taxon>Eukaryota</taxon>
        <taxon>Fungi</taxon>
        <taxon>Dikarya</taxon>
        <taxon>Basidiomycota</taxon>
        <taxon>Agaricomycotina</taxon>
        <taxon>Agaricomycetes</taxon>
        <taxon>Polyporales</taxon>
        <taxon>Meruliaceae</taxon>
        <taxon>Hermanssonia</taxon>
    </lineage>
</organism>
<name>A0A2R6NGL1_9APHY</name>
<feature type="region of interest" description="Disordered" evidence="8">
    <location>
        <begin position="225"/>
        <end position="271"/>
    </location>
</feature>
<keyword evidence="2" id="KW-0813">Transport</keyword>
<keyword evidence="3 9" id="KW-0812">Transmembrane</keyword>
<evidence type="ECO:0000256" key="5">
    <source>
        <dbReference type="ARBA" id="ARBA00022840"/>
    </source>
</evidence>
<evidence type="ECO:0000256" key="8">
    <source>
        <dbReference type="SAM" id="MobiDB-lite"/>
    </source>
</evidence>
<dbReference type="InterPro" id="IPR027417">
    <property type="entry name" value="P-loop_NTPase"/>
</dbReference>
<keyword evidence="6 9" id="KW-1133">Transmembrane helix</keyword>
<feature type="compositionally biased region" description="Polar residues" evidence="8">
    <location>
        <begin position="232"/>
        <end position="246"/>
    </location>
</feature>
<comment type="subcellular location">
    <subcellularLocation>
        <location evidence="1">Membrane</location>
    </subcellularLocation>
</comment>
<dbReference type="Pfam" id="PF00664">
    <property type="entry name" value="ABC_membrane"/>
    <property type="match status" value="2"/>
</dbReference>
<evidence type="ECO:0000256" key="2">
    <source>
        <dbReference type="ARBA" id="ARBA00022448"/>
    </source>
</evidence>
<feature type="domain" description="ABC transmembrane type-1" evidence="11">
    <location>
        <begin position="132"/>
        <end position="493"/>
    </location>
</feature>
<dbReference type="Gene3D" id="3.40.50.300">
    <property type="entry name" value="P-loop containing nucleotide triphosphate hydrolases"/>
    <property type="match status" value="1"/>
</dbReference>
<dbReference type="CDD" id="cd18604">
    <property type="entry name" value="ABC_6TM_VMR1_D2_like"/>
    <property type="match status" value="1"/>
</dbReference>
<dbReference type="InterPro" id="IPR003439">
    <property type="entry name" value="ABC_transporter-like_ATP-bd"/>
</dbReference>
<dbReference type="InterPro" id="IPR050173">
    <property type="entry name" value="ABC_transporter_C-like"/>
</dbReference>
<evidence type="ECO:0000256" key="9">
    <source>
        <dbReference type="SAM" id="Phobius"/>
    </source>
</evidence>
<dbReference type="Pfam" id="PF00005">
    <property type="entry name" value="ABC_tran"/>
    <property type="match status" value="1"/>
</dbReference>
<feature type="transmembrane region" description="Helical" evidence="9">
    <location>
        <begin position="355"/>
        <end position="375"/>
    </location>
</feature>
<evidence type="ECO:0000256" key="1">
    <source>
        <dbReference type="ARBA" id="ARBA00004370"/>
    </source>
</evidence>
<dbReference type="Proteomes" id="UP000186601">
    <property type="component" value="Unassembled WGS sequence"/>
</dbReference>
<dbReference type="SUPFAM" id="SSF90123">
    <property type="entry name" value="ABC transporter transmembrane region"/>
    <property type="match status" value="2"/>
</dbReference>
<dbReference type="STRING" id="98765.A0A2R6NGL1"/>
<evidence type="ECO:0000256" key="7">
    <source>
        <dbReference type="ARBA" id="ARBA00023136"/>
    </source>
</evidence>
<dbReference type="PANTHER" id="PTHR24223">
    <property type="entry name" value="ATP-BINDING CASSETTE SUB-FAMILY C"/>
    <property type="match status" value="1"/>
</dbReference>
<keyword evidence="4" id="KW-0547">Nucleotide-binding</keyword>
<dbReference type="GO" id="GO:0016887">
    <property type="term" value="F:ATP hydrolysis activity"/>
    <property type="evidence" value="ECO:0007669"/>
    <property type="project" value="InterPro"/>
</dbReference>
<feature type="transmembrane region" description="Helical" evidence="9">
    <location>
        <begin position="330"/>
        <end position="349"/>
    </location>
</feature>
<keyword evidence="5" id="KW-0067">ATP-binding</keyword>
<evidence type="ECO:0000259" key="11">
    <source>
        <dbReference type="PROSITE" id="PS50929"/>
    </source>
</evidence>
<dbReference type="EMBL" id="MLYV02001285">
    <property type="protein sequence ID" value="PSR71459.1"/>
    <property type="molecule type" value="Genomic_DNA"/>
</dbReference>
<feature type="transmembrane region" description="Helical" evidence="9">
    <location>
        <begin position="128"/>
        <end position="148"/>
    </location>
</feature>
<feature type="transmembrane region" description="Helical" evidence="9">
    <location>
        <begin position="944"/>
        <end position="965"/>
    </location>
</feature>
<dbReference type="CDD" id="cd18596">
    <property type="entry name" value="ABC_6TM_VMR1_D1_like"/>
    <property type="match status" value="1"/>
</dbReference>
<feature type="domain" description="ABC transmembrane type-1" evidence="11">
    <location>
        <begin position="819"/>
        <end position="998"/>
    </location>
</feature>
<evidence type="ECO:0000313" key="12">
    <source>
        <dbReference type="EMBL" id="PSR71459.1"/>
    </source>
</evidence>
<feature type="transmembrane region" description="Helical" evidence="9">
    <location>
        <begin position="441"/>
        <end position="462"/>
    </location>
</feature>
<dbReference type="InterPro" id="IPR017871">
    <property type="entry name" value="ABC_transporter-like_CS"/>
</dbReference>
<gene>
    <name evidence="12" type="ORF">PHLCEN_2v12726</name>
</gene>
<dbReference type="GO" id="GO:0140359">
    <property type="term" value="F:ABC-type transporter activity"/>
    <property type="evidence" value="ECO:0007669"/>
    <property type="project" value="InterPro"/>
</dbReference>
<evidence type="ECO:0000256" key="3">
    <source>
        <dbReference type="ARBA" id="ARBA00022692"/>
    </source>
</evidence>
<feature type="transmembrane region" description="Helical" evidence="9">
    <location>
        <begin position="20"/>
        <end position="38"/>
    </location>
</feature>
<keyword evidence="7 9" id="KW-0472">Membrane</keyword>
<evidence type="ECO:0000313" key="13">
    <source>
        <dbReference type="Proteomes" id="UP000186601"/>
    </source>
</evidence>
<sequence>MTFTLEPEDKGQGRILWAKIALAAFSGIVGPIFEPYAYTPVDPKNPSPVPNPEQTASLVSFLLYIFLDPTIWLAYRIPHLSLDQLPPMCDYDYAKNLIKRSYPRLDPFAGAKKGSLFFGLVKIFRRSLFFQAVIMIIMAFMKLATPIGTNRLLNYLEQGGEDALVRPWVWIICIATAPLVNTVLFQLYIYLSTGSLVRVEGIITSLVFDHALRIRLKAEVSDAKPPVEENISAPSSDASTPDNGSTAAEGDDEGEDSATVHSRSTTAASASTTATIVAPVATKSKTKLPEAKEEAKEAEKGPKAKGDNLIGKINNLVTSDLNNITTGRDFLFILVAAPLQITLSIWFLYVVLGWSAFVGMVVMIALFPVPAWVASMMRGVQKQKMKATDGRVQNVTEMMSVLRMIKLFGWESRVNDEVTAKREDELRWVFKNKMLRLANNLINHTVPLVHMVVTYATFTLIMKQDLSASIVFSSLTAFNMLREQMYRIFGMVPWMITANVSLGRVADFLQNTELLDEFTKQATGDVVIDASAVNKDKLGCGNAHFTWTNEPTDGTVTPSRQTFRLRIDDDLIFKQGSFNLIVGPTGSGKTSILMALLGEMHYIPLGPNSWINLPRDGGVAFAAQESWVQNETIRDNILFGAPYDEERYKKALQVIYQCGLKRDLSLFEAGDATEVGEKGLTLSGGQKARITLARAVYSSAKILLFDDTHNVAMASPLADFVVSIGADGCIASQGSVSETLAKDSKLVEEFKHEEEAIELDENEDVTEANDSEVKDGKLIVAEEVEEGHVSIGAFILFFRALGGKWPILFWIHYICSNSLSEICDSLEMWWLGWWATQYAIRDKGEVSVAYYLSVYTIIVIGVILFDVSASVTWTYGSIRASRSIHRQLLTSLLGSTFRWLDVTPTSRVIARCTQDIQAVDGDIPQNLGFLANVTLSMIAKLGAVVIYTPSFIFPAFLIAALGGYLGQIYMKAQLSVKREMSNAKSPVLAIFGGAITGLMHSNHSKKRHSTV</sequence>
<dbReference type="SUPFAM" id="SSF52540">
    <property type="entry name" value="P-loop containing nucleoside triphosphate hydrolases"/>
    <property type="match status" value="1"/>
</dbReference>
<dbReference type="Gene3D" id="1.20.1560.10">
    <property type="entry name" value="ABC transporter type 1, transmembrane domain"/>
    <property type="match status" value="3"/>
</dbReference>
<dbReference type="InterPro" id="IPR036640">
    <property type="entry name" value="ABC1_TM_sf"/>
</dbReference>
<comment type="caution">
    <text evidence="12">The sequence shown here is derived from an EMBL/GenBank/DDBJ whole genome shotgun (WGS) entry which is preliminary data.</text>
</comment>
<dbReference type="PROSITE" id="PS50893">
    <property type="entry name" value="ABC_TRANSPORTER_2"/>
    <property type="match status" value="1"/>
</dbReference>
<dbReference type="InterPro" id="IPR011527">
    <property type="entry name" value="ABC1_TM_dom"/>
</dbReference>
<dbReference type="PROSITE" id="PS00211">
    <property type="entry name" value="ABC_TRANSPORTER_1"/>
    <property type="match status" value="1"/>
</dbReference>
<feature type="transmembrane region" description="Helical" evidence="9">
    <location>
        <begin position="848"/>
        <end position="876"/>
    </location>
</feature>
<evidence type="ECO:0000256" key="6">
    <source>
        <dbReference type="ARBA" id="ARBA00022989"/>
    </source>
</evidence>
<evidence type="ECO:0000259" key="10">
    <source>
        <dbReference type="PROSITE" id="PS50893"/>
    </source>
</evidence>
<feature type="domain" description="ABC transporter" evidence="10">
    <location>
        <begin position="551"/>
        <end position="786"/>
    </location>
</feature>
<evidence type="ECO:0008006" key="14">
    <source>
        <dbReference type="Google" id="ProtNLM"/>
    </source>
</evidence>
<dbReference type="GO" id="GO:0016020">
    <property type="term" value="C:membrane"/>
    <property type="evidence" value="ECO:0007669"/>
    <property type="project" value="UniProtKB-SubCell"/>
</dbReference>